<organism evidence="1 2">
    <name type="scientific">Candidatus Taylorbacteria bacterium RIFCSPLOWO2_12_FULL_44_15c</name>
    <dbReference type="NCBI Taxonomy" id="1802333"/>
    <lineage>
        <taxon>Bacteria</taxon>
        <taxon>Candidatus Tayloriibacteriota</taxon>
    </lineage>
</organism>
<sequence length="226" mass="24680">MIIKNKKYGITKEYMIISYHGVECVKVQFGDKVLVFNPISKDSKFGATRFGADIAFISLNHPDMNGAENVAYGERKPFVVTGPGDYEIKGIFAEGLIGGESAYGGEKLSNTIYLVTLERIKICFLGALNTVNLPASVQEVAEEVDILFVPIGGNGVLDSTDAYKVAVSLEPKIIIPIHFGEVGDKNALKTFFKESGAENERTEEKLTLKKKDLEGKEGDIVVLKIV</sequence>
<dbReference type="STRING" id="1802333.A3G03_00760"/>
<dbReference type="PANTHER" id="PTHR39189:SF1">
    <property type="entry name" value="UPF0173 METAL-DEPENDENT HYDROLASE YTKL"/>
    <property type="match status" value="1"/>
</dbReference>
<comment type="caution">
    <text evidence="1">The sequence shown here is derived from an EMBL/GenBank/DDBJ whole genome shotgun (WGS) entry which is preliminary data.</text>
</comment>
<name>A0A1G2P4F0_9BACT</name>
<accession>A0A1G2P4F0</accession>
<evidence type="ECO:0000313" key="2">
    <source>
        <dbReference type="Proteomes" id="UP000176355"/>
    </source>
</evidence>
<dbReference type="PANTHER" id="PTHR39189">
    <property type="entry name" value="UPF0173 METAL-DEPENDENT HYDROLASE YTKL"/>
    <property type="match status" value="1"/>
</dbReference>
<proteinExistence type="predicted"/>
<evidence type="ECO:0000313" key="1">
    <source>
        <dbReference type="EMBL" id="OHA43237.1"/>
    </source>
</evidence>
<gene>
    <name evidence="1" type="ORF">A3G03_00760</name>
</gene>
<dbReference type="InterPro" id="IPR036866">
    <property type="entry name" value="RibonucZ/Hydroxyglut_hydro"/>
</dbReference>
<dbReference type="SUPFAM" id="SSF56281">
    <property type="entry name" value="Metallo-hydrolase/oxidoreductase"/>
    <property type="match status" value="1"/>
</dbReference>
<dbReference type="Gene3D" id="3.60.15.10">
    <property type="entry name" value="Ribonuclease Z/Hydroxyacylglutathione hydrolase-like"/>
    <property type="match status" value="1"/>
</dbReference>
<reference evidence="1 2" key="1">
    <citation type="journal article" date="2016" name="Nat. Commun.">
        <title>Thousands of microbial genomes shed light on interconnected biogeochemical processes in an aquifer system.</title>
        <authorList>
            <person name="Anantharaman K."/>
            <person name="Brown C.T."/>
            <person name="Hug L.A."/>
            <person name="Sharon I."/>
            <person name="Castelle C.J."/>
            <person name="Probst A.J."/>
            <person name="Thomas B.C."/>
            <person name="Singh A."/>
            <person name="Wilkins M.J."/>
            <person name="Karaoz U."/>
            <person name="Brodie E.L."/>
            <person name="Williams K.H."/>
            <person name="Hubbard S.S."/>
            <person name="Banfield J.F."/>
        </authorList>
    </citation>
    <scope>NUCLEOTIDE SEQUENCE [LARGE SCALE GENOMIC DNA]</scope>
</reference>
<dbReference type="AlphaFoldDB" id="A0A1G2P4F0"/>
<dbReference type="Pfam" id="PF13483">
    <property type="entry name" value="Lactamase_B_3"/>
    <property type="match status" value="1"/>
</dbReference>
<dbReference type="EMBL" id="MHSL01000028">
    <property type="protein sequence ID" value="OHA43237.1"/>
    <property type="molecule type" value="Genomic_DNA"/>
</dbReference>
<protein>
    <recommendedName>
        <fullName evidence="3">Lactamase</fullName>
    </recommendedName>
</protein>
<dbReference type="Proteomes" id="UP000176355">
    <property type="component" value="Unassembled WGS sequence"/>
</dbReference>
<evidence type="ECO:0008006" key="3">
    <source>
        <dbReference type="Google" id="ProtNLM"/>
    </source>
</evidence>